<keyword evidence="2" id="KW-1185">Reference proteome</keyword>
<proteinExistence type="predicted"/>
<reference evidence="1" key="2">
    <citation type="submission" date="2015-06" db="UniProtKB">
        <authorList>
            <consortium name="EnsemblMetazoa"/>
        </authorList>
    </citation>
    <scope>IDENTIFICATION</scope>
</reference>
<organism evidence="1 2">
    <name type="scientific">Megaselia scalaris</name>
    <name type="common">Humpbacked fly</name>
    <name type="synonym">Phora scalaris</name>
    <dbReference type="NCBI Taxonomy" id="36166"/>
    <lineage>
        <taxon>Eukaryota</taxon>
        <taxon>Metazoa</taxon>
        <taxon>Ecdysozoa</taxon>
        <taxon>Arthropoda</taxon>
        <taxon>Hexapoda</taxon>
        <taxon>Insecta</taxon>
        <taxon>Pterygota</taxon>
        <taxon>Neoptera</taxon>
        <taxon>Endopterygota</taxon>
        <taxon>Diptera</taxon>
        <taxon>Brachycera</taxon>
        <taxon>Muscomorpha</taxon>
        <taxon>Platypezoidea</taxon>
        <taxon>Phoridae</taxon>
        <taxon>Megaseliini</taxon>
        <taxon>Megaselia</taxon>
    </lineage>
</organism>
<reference evidence="2" key="1">
    <citation type="submission" date="2013-02" db="EMBL/GenBank/DDBJ databases">
        <authorList>
            <person name="Hughes D."/>
        </authorList>
    </citation>
    <scope>NUCLEOTIDE SEQUENCE</scope>
    <source>
        <strain>Durham</strain>
        <strain evidence="2">NC isolate 2 -- Noor lab</strain>
    </source>
</reference>
<sequence length="345" mass="39494">MKKNKKRLGYLSLSRDVSVCGHVGGTTPYNDDVRGSFPSHSDLCVLRLGDLNLREVPRGFRNCTDLHVPKAVSSLLSYGPKFMLPCFTLCSEEYVEREWSKLLDELVRAEYLNIQYPSENVSLKKVFFKHTDNCNRLSRMQMRILCVANLADLFLKSHAKVALIVEGDKGKISGLMYRSEYVRLCNDYIESNVCKQYYQEVEMLDLEKFGEELKSVYKSRVSNLLRLYRSDDYMPKRLFYPAPGSDTTSRTLVSGYNAYVRSRLQRLSWGLPTLNPTVKFRKEVLKVRPVICKKGTPSIGLGFIIKYALEKICMNYPGFDPTLNVVTSELLLNDLFSVCDPKGEC</sequence>
<dbReference type="EMBL" id="CAQQ02379610">
    <property type="status" value="NOT_ANNOTATED_CDS"/>
    <property type="molecule type" value="Genomic_DNA"/>
</dbReference>
<name>T1H5B5_MEGSC</name>
<dbReference type="EnsemblMetazoa" id="MESCA011492-RA">
    <property type="protein sequence ID" value="MESCA011492-PA"/>
    <property type="gene ID" value="MESCA011492"/>
</dbReference>
<dbReference type="Proteomes" id="UP000015102">
    <property type="component" value="Unassembled WGS sequence"/>
</dbReference>
<evidence type="ECO:0000313" key="2">
    <source>
        <dbReference type="Proteomes" id="UP000015102"/>
    </source>
</evidence>
<accession>T1H5B5</accession>
<evidence type="ECO:0000313" key="1">
    <source>
        <dbReference type="EnsemblMetazoa" id="MESCA011492-PA"/>
    </source>
</evidence>
<dbReference type="AlphaFoldDB" id="T1H5B5"/>
<protein>
    <submittedName>
        <fullName evidence="1">Uncharacterized protein</fullName>
    </submittedName>
</protein>
<dbReference type="HOGENOM" id="CLU_804848_0_0_1"/>